<gene>
    <name evidence="1" type="ORF">BAE44_0021751</name>
</gene>
<evidence type="ECO:0000313" key="1">
    <source>
        <dbReference type="EMBL" id="OEL17226.1"/>
    </source>
</evidence>
<accession>A0A1E5UWF1</accession>
<organism evidence="1 2">
    <name type="scientific">Dichanthelium oligosanthes</name>
    <dbReference type="NCBI Taxonomy" id="888268"/>
    <lineage>
        <taxon>Eukaryota</taxon>
        <taxon>Viridiplantae</taxon>
        <taxon>Streptophyta</taxon>
        <taxon>Embryophyta</taxon>
        <taxon>Tracheophyta</taxon>
        <taxon>Spermatophyta</taxon>
        <taxon>Magnoliopsida</taxon>
        <taxon>Liliopsida</taxon>
        <taxon>Poales</taxon>
        <taxon>Poaceae</taxon>
        <taxon>PACMAD clade</taxon>
        <taxon>Panicoideae</taxon>
        <taxon>Panicodae</taxon>
        <taxon>Paniceae</taxon>
        <taxon>Dichantheliinae</taxon>
        <taxon>Dichanthelium</taxon>
    </lineage>
</organism>
<proteinExistence type="predicted"/>
<dbReference type="EMBL" id="LWDX02060551">
    <property type="protein sequence ID" value="OEL17226.1"/>
    <property type="molecule type" value="Genomic_DNA"/>
</dbReference>
<keyword evidence="2" id="KW-1185">Reference proteome</keyword>
<sequence length="34" mass="3908">MGQFDCSKISSREFIHLILPGPQLLILRRCQAVH</sequence>
<evidence type="ECO:0000313" key="2">
    <source>
        <dbReference type="Proteomes" id="UP000095767"/>
    </source>
</evidence>
<reference evidence="1 2" key="1">
    <citation type="submission" date="2016-09" db="EMBL/GenBank/DDBJ databases">
        <title>The draft genome of Dichanthelium oligosanthes: A C3 panicoid grass species.</title>
        <authorList>
            <person name="Studer A.J."/>
            <person name="Schnable J.C."/>
            <person name="Brutnell T.P."/>
        </authorList>
    </citation>
    <scope>NUCLEOTIDE SEQUENCE [LARGE SCALE GENOMIC DNA]</scope>
    <source>
        <strain evidence="2">cv. Kellogg 1175</strain>
        <tissue evidence="1">Leaf</tissue>
    </source>
</reference>
<dbReference type="Proteomes" id="UP000095767">
    <property type="component" value="Unassembled WGS sequence"/>
</dbReference>
<comment type="caution">
    <text evidence="1">The sequence shown here is derived from an EMBL/GenBank/DDBJ whole genome shotgun (WGS) entry which is preliminary data.</text>
</comment>
<dbReference type="AlphaFoldDB" id="A0A1E5UWF1"/>
<protein>
    <submittedName>
        <fullName evidence="1">Uncharacterized protein</fullName>
    </submittedName>
</protein>
<name>A0A1E5UWF1_9POAL</name>